<dbReference type="Gene3D" id="2.60.120.10">
    <property type="entry name" value="Jelly Rolls"/>
    <property type="match status" value="1"/>
</dbReference>
<proteinExistence type="predicted"/>
<dbReference type="AlphaFoldDB" id="A0A841GLY9"/>
<dbReference type="Proteomes" id="UP000585721">
    <property type="component" value="Unassembled WGS sequence"/>
</dbReference>
<dbReference type="GO" id="GO:0003700">
    <property type="term" value="F:DNA-binding transcription factor activity"/>
    <property type="evidence" value="ECO:0007669"/>
    <property type="project" value="InterPro"/>
</dbReference>
<reference evidence="5 6" key="1">
    <citation type="submission" date="2020-08" db="EMBL/GenBank/DDBJ databases">
        <title>Genomic Encyclopedia of Type Strains, Phase IV (KMG-IV): sequencing the most valuable type-strain genomes for metagenomic binning, comparative biology and taxonomic classification.</title>
        <authorList>
            <person name="Goeker M."/>
        </authorList>
    </citation>
    <scope>NUCLEOTIDE SEQUENCE [LARGE SCALE GENOMIC DNA]</scope>
    <source>
        <strain evidence="5 6">DSM 22975</strain>
    </source>
</reference>
<evidence type="ECO:0000256" key="3">
    <source>
        <dbReference type="ARBA" id="ARBA00023163"/>
    </source>
</evidence>
<evidence type="ECO:0000259" key="4">
    <source>
        <dbReference type="PROSITE" id="PS01124"/>
    </source>
</evidence>
<keyword evidence="6" id="KW-1185">Reference proteome</keyword>
<dbReference type="Pfam" id="PF12833">
    <property type="entry name" value="HTH_18"/>
    <property type="match status" value="1"/>
</dbReference>
<sequence length="278" mass="31579">MQGVPETFESKKDQAQFRILADHPAIELYRAHIEQHTFEPHTHEAFGIGTVIHGAERFRYRGSEYVASTGSVVLMNPDELHTGHAETENGWRYQMIYIDPATLESMTGMRSLWFKDVLRHDPACARTLSSLLSQIWQSSDSLASECLLASLGSLIRQYTCAGHTAQPGPRHRLDCVKDYLREHLAQRITLPELASLVNLSPYHFLRQFQMQYHVTPQQMLMAYRLFKAKQLLSLGVSSATVAAETGLTDQSHLIRAFTRRYGTTPARYQKSVCRQTAI</sequence>
<evidence type="ECO:0000256" key="2">
    <source>
        <dbReference type="ARBA" id="ARBA00023125"/>
    </source>
</evidence>
<keyword evidence="3" id="KW-0804">Transcription</keyword>
<dbReference type="SMART" id="SM00342">
    <property type="entry name" value="HTH_ARAC"/>
    <property type="match status" value="1"/>
</dbReference>
<evidence type="ECO:0000256" key="1">
    <source>
        <dbReference type="ARBA" id="ARBA00023015"/>
    </source>
</evidence>
<evidence type="ECO:0000313" key="5">
    <source>
        <dbReference type="EMBL" id="MBB6056141.1"/>
    </source>
</evidence>
<dbReference type="PANTHER" id="PTHR46796:SF2">
    <property type="entry name" value="TRANSCRIPTIONAL REGULATORY PROTEIN"/>
    <property type="match status" value="1"/>
</dbReference>
<dbReference type="SUPFAM" id="SSF46689">
    <property type="entry name" value="Homeodomain-like"/>
    <property type="match status" value="2"/>
</dbReference>
<dbReference type="EMBL" id="JACHGR010000006">
    <property type="protein sequence ID" value="MBB6056141.1"/>
    <property type="molecule type" value="Genomic_DNA"/>
</dbReference>
<accession>A0A841GLY9</accession>
<keyword evidence="2 5" id="KW-0238">DNA-binding</keyword>
<dbReference type="InterPro" id="IPR018060">
    <property type="entry name" value="HTH_AraC"/>
</dbReference>
<keyword evidence="1" id="KW-0805">Transcription regulation</keyword>
<dbReference type="Pfam" id="PF02311">
    <property type="entry name" value="AraC_binding"/>
    <property type="match status" value="1"/>
</dbReference>
<comment type="caution">
    <text evidence="5">The sequence shown here is derived from an EMBL/GenBank/DDBJ whole genome shotgun (WGS) entry which is preliminary data.</text>
</comment>
<dbReference type="PROSITE" id="PS01124">
    <property type="entry name" value="HTH_ARAC_FAMILY_2"/>
    <property type="match status" value="1"/>
</dbReference>
<gene>
    <name evidence="5" type="ORF">HNR75_002071</name>
</gene>
<dbReference type="InterPro" id="IPR003313">
    <property type="entry name" value="AraC-bd"/>
</dbReference>
<dbReference type="GO" id="GO:0043565">
    <property type="term" value="F:sequence-specific DNA binding"/>
    <property type="evidence" value="ECO:0007669"/>
    <property type="project" value="InterPro"/>
</dbReference>
<protein>
    <submittedName>
        <fullName evidence="5">AraC-like DNA-binding protein</fullName>
    </submittedName>
</protein>
<dbReference type="Gene3D" id="1.10.10.60">
    <property type="entry name" value="Homeodomain-like"/>
    <property type="match status" value="1"/>
</dbReference>
<dbReference type="InterPro" id="IPR014710">
    <property type="entry name" value="RmlC-like_jellyroll"/>
</dbReference>
<evidence type="ECO:0000313" key="6">
    <source>
        <dbReference type="Proteomes" id="UP000585721"/>
    </source>
</evidence>
<feature type="domain" description="HTH araC/xylS-type" evidence="4">
    <location>
        <begin position="174"/>
        <end position="271"/>
    </location>
</feature>
<name>A0A841GLY9_9GAMM</name>
<dbReference type="InterPro" id="IPR037923">
    <property type="entry name" value="HTH-like"/>
</dbReference>
<dbReference type="PANTHER" id="PTHR46796">
    <property type="entry name" value="HTH-TYPE TRANSCRIPTIONAL ACTIVATOR RHAS-RELATED"/>
    <property type="match status" value="1"/>
</dbReference>
<organism evidence="5 6">
    <name type="scientific">Tolumonas osonensis</name>
    <dbReference type="NCBI Taxonomy" id="675874"/>
    <lineage>
        <taxon>Bacteria</taxon>
        <taxon>Pseudomonadati</taxon>
        <taxon>Pseudomonadota</taxon>
        <taxon>Gammaproteobacteria</taxon>
        <taxon>Aeromonadales</taxon>
        <taxon>Aeromonadaceae</taxon>
        <taxon>Tolumonas</taxon>
    </lineage>
</organism>
<dbReference type="RefSeq" id="WP_188026869.1">
    <property type="nucleotide sequence ID" value="NZ_JACHGR010000006.1"/>
</dbReference>
<dbReference type="SUPFAM" id="SSF51215">
    <property type="entry name" value="Regulatory protein AraC"/>
    <property type="match status" value="1"/>
</dbReference>
<dbReference type="InterPro" id="IPR050204">
    <property type="entry name" value="AraC_XylS_family_regulators"/>
</dbReference>
<dbReference type="InterPro" id="IPR009057">
    <property type="entry name" value="Homeodomain-like_sf"/>
</dbReference>